<proteinExistence type="predicted"/>
<evidence type="ECO:0000256" key="1">
    <source>
        <dbReference type="SAM" id="Phobius"/>
    </source>
</evidence>
<feature type="transmembrane region" description="Helical" evidence="1">
    <location>
        <begin position="21"/>
        <end position="40"/>
    </location>
</feature>
<dbReference type="EMBL" id="JBHSMR010000013">
    <property type="protein sequence ID" value="MFC5480453.1"/>
    <property type="molecule type" value="Genomic_DNA"/>
</dbReference>
<feature type="transmembrane region" description="Helical" evidence="1">
    <location>
        <begin position="197"/>
        <end position="218"/>
    </location>
</feature>
<protein>
    <submittedName>
        <fullName evidence="2">Uncharacterized protein</fullName>
    </submittedName>
</protein>
<organism evidence="2 3">
    <name type="scientific">Massilia suwonensis</name>
    <dbReference type="NCBI Taxonomy" id="648895"/>
    <lineage>
        <taxon>Bacteria</taxon>
        <taxon>Pseudomonadati</taxon>
        <taxon>Pseudomonadota</taxon>
        <taxon>Betaproteobacteria</taxon>
        <taxon>Burkholderiales</taxon>
        <taxon>Oxalobacteraceae</taxon>
        <taxon>Telluria group</taxon>
        <taxon>Massilia</taxon>
    </lineage>
</organism>
<gene>
    <name evidence="2" type="ORF">ACFPQ5_19805</name>
</gene>
<feature type="transmembrane region" description="Helical" evidence="1">
    <location>
        <begin position="94"/>
        <end position="112"/>
    </location>
</feature>
<evidence type="ECO:0000313" key="3">
    <source>
        <dbReference type="Proteomes" id="UP001596101"/>
    </source>
</evidence>
<feature type="transmembrane region" description="Helical" evidence="1">
    <location>
        <begin position="224"/>
        <end position="248"/>
    </location>
</feature>
<name>A0ABW0MRF0_9BURK</name>
<feature type="transmembrane region" description="Helical" evidence="1">
    <location>
        <begin position="119"/>
        <end position="137"/>
    </location>
</feature>
<keyword evidence="3" id="KW-1185">Reference proteome</keyword>
<keyword evidence="1" id="KW-0812">Transmembrane</keyword>
<sequence length="277" mass="31070">MLKKNIAESLKEFQEAGAYKPLLLLLLLGDLVFVIIHVFHKLTQHFANALSHVGMDSGHAAFYQSLNSGWLQQLTPYLANPMFNIEMDNGFAETYQHFKFATIILLFTYLCLKRNIWSFVPWVLLFAYFLLDDAFQLHERLGSVIASGLSMPSYFGLRKQDLGELSVTAAAGLLILPSLLLAYYWGRPALRKIFHNLGLLLVLLVAFGVGVDMVHVVFMNHSLISPILALVEDGGEMLAISLFVWYVFSLTKRRLDIKVAVRQLAPAPLLDACEVPG</sequence>
<reference evidence="3" key="1">
    <citation type="journal article" date="2019" name="Int. J. Syst. Evol. Microbiol.">
        <title>The Global Catalogue of Microorganisms (GCM) 10K type strain sequencing project: providing services to taxonomists for standard genome sequencing and annotation.</title>
        <authorList>
            <consortium name="The Broad Institute Genomics Platform"/>
            <consortium name="The Broad Institute Genome Sequencing Center for Infectious Disease"/>
            <person name="Wu L."/>
            <person name="Ma J."/>
        </authorList>
    </citation>
    <scope>NUCLEOTIDE SEQUENCE [LARGE SCALE GENOMIC DNA]</scope>
    <source>
        <strain evidence="3">CCUG 43111</strain>
    </source>
</reference>
<accession>A0ABW0MRF0</accession>
<keyword evidence="1" id="KW-0472">Membrane</keyword>
<feature type="transmembrane region" description="Helical" evidence="1">
    <location>
        <begin position="165"/>
        <end position="185"/>
    </location>
</feature>
<dbReference type="RefSeq" id="WP_379759799.1">
    <property type="nucleotide sequence ID" value="NZ_JBHSMR010000013.1"/>
</dbReference>
<comment type="caution">
    <text evidence="2">The sequence shown here is derived from an EMBL/GenBank/DDBJ whole genome shotgun (WGS) entry which is preliminary data.</text>
</comment>
<evidence type="ECO:0000313" key="2">
    <source>
        <dbReference type="EMBL" id="MFC5480453.1"/>
    </source>
</evidence>
<dbReference type="Proteomes" id="UP001596101">
    <property type="component" value="Unassembled WGS sequence"/>
</dbReference>
<keyword evidence="1" id="KW-1133">Transmembrane helix</keyword>